<dbReference type="Proteomes" id="UP000178985">
    <property type="component" value="Unassembled WGS sequence"/>
</dbReference>
<proteinExistence type="predicted"/>
<evidence type="ECO:0000313" key="2">
    <source>
        <dbReference type="EMBL" id="OGI63996.1"/>
    </source>
</evidence>
<dbReference type="AlphaFoldDB" id="A0A1F6V3G8"/>
<evidence type="ECO:0000256" key="1">
    <source>
        <dbReference type="SAM" id="Phobius"/>
    </source>
</evidence>
<feature type="transmembrane region" description="Helical" evidence="1">
    <location>
        <begin position="55"/>
        <end position="76"/>
    </location>
</feature>
<protein>
    <recommendedName>
        <fullName evidence="4">RiboL-PSP-HEPN domain-containing protein</fullName>
    </recommendedName>
</protein>
<evidence type="ECO:0000313" key="3">
    <source>
        <dbReference type="Proteomes" id="UP000178985"/>
    </source>
</evidence>
<organism evidence="2 3">
    <name type="scientific">Candidatus Nomurabacteria bacterium RIFCSPHIGHO2_01_FULL_40_20</name>
    <dbReference type="NCBI Taxonomy" id="1801738"/>
    <lineage>
        <taxon>Bacteria</taxon>
        <taxon>Candidatus Nomuraibacteriota</taxon>
    </lineage>
</organism>
<keyword evidence="1" id="KW-1133">Transmembrane helix</keyword>
<evidence type="ECO:0008006" key="4">
    <source>
        <dbReference type="Google" id="ProtNLM"/>
    </source>
</evidence>
<keyword evidence="1" id="KW-0472">Membrane</keyword>
<accession>A0A1F6V3G8</accession>
<name>A0A1F6V3G8_9BACT</name>
<feature type="transmembrane region" description="Helical" evidence="1">
    <location>
        <begin position="12"/>
        <end position="35"/>
    </location>
</feature>
<keyword evidence="1" id="KW-0812">Transmembrane</keyword>
<sequence>MNMKRNSGGIGIFEIILAALALIVLAIFLFKNVGFFIDIKNFFTGGVDYGAVGNVVKFILTILTIFFLTIIAYCAVRLLEIRKKEHEHLAREIAEYAHKQSETERKKQEGGGVSDNSRWIKVLEHTFSQNPADWKLAIIESDSMLLDLMEQMGFKGENLGEKLKNADQESFPSLTRAWEVHTIRNRIAHEGLAFEVSNFEAKRVVAIYEQIFREYGYI</sequence>
<dbReference type="EMBL" id="MFTO01000009">
    <property type="protein sequence ID" value="OGI63996.1"/>
    <property type="molecule type" value="Genomic_DNA"/>
</dbReference>
<comment type="caution">
    <text evidence="2">The sequence shown here is derived from an EMBL/GenBank/DDBJ whole genome shotgun (WGS) entry which is preliminary data.</text>
</comment>
<gene>
    <name evidence="2" type="ORF">A2733_01045</name>
</gene>
<reference evidence="2 3" key="1">
    <citation type="journal article" date="2016" name="Nat. Commun.">
        <title>Thousands of microbial genomes shed light on interconnected biogeochemical processes in an aquifer system.</title>
        <authorList>
            <person name="Anantharaman K."/>
            <person name="Brown C.T."/>
            <person name="Hug L.A."/>
            <person name="Sharon I."/>
            <person name="Castelle C.J."/>
            <person name="Probst A.J."/>
            <person name="Thomas B.C."/>
            <person name="Singh A."/>
            <person name="Wilkins M.J."/>
            <person name="Karaoz U."/>
            <person name="Brodie E.L."/>
            <person name="Williams K.H."/>
            <person name="Hubbard S.S."/>
            <person name="Banfield J.F."/>
        </authorList>
    </citation>
    <scope>NUCLEOTIDE SEQUENCE [LARGE SCALE GENOMIC DNA]</scope>
</reference>